<keyword evidence="1" id="KW-0560">Oxidoreductase</keyword>
<dbReference type="STRING" id="553469.SAMN04487947_1706"/>
<evidence type="ECO:0000256" key="1">
    <source>
        <dbReference type="ARBA" id="ARBA00023002"/>
    </source>
</evidence>
<dbReference type="InterPro" id="IPR036291">
    <property type="entry name" value="NAD(P)-bd_dom_sf"/>
</dbReference>
<dbReference type="SUPFAM" id="SSF48179">
    <property type="entry name" value="6-phosphogluconate dehydrogenase C-terminal domain-like"/>
    <property type="match status" value="1"/>
</dbReference>
<dbReference type="InterPro" id="IPR050812">
    <property type="entry name" value="Preph/Arog_dehydrog"/>
</dbReference>
<dbReference type="InterPro" id="IPR046826">
    <property type="entry name" value="PDH_N"/>
</dbReference>
<dbReference type="InterPro" id="IPR008927">
    <property type="entry name" value="6-PGluconate_DH-like_C_sf"/>
</dbReference>
<dbReference type="EMBL" id="FOYT01000001">
    <property type="protein sequence ID" value="SFR46175.1"/>
    <property type="molecule type" value="Genomic_DNA"/>
</dbReference>
<evidence type="ECO:0000259" key="2">
    <source>
        <dbReference type="PROSITE" id="PS51176"/>
    </source>
</evidence>
<dbReference type="GO" id="GO:0004665">
    <property type="term" value="F:prephenate dehydrogenase (NADP+) activity"/>
    <property type="evidence" value="ECO:0007669"/>
    <property type="project" value="InterPro"/>
</dbReference>
<protein>
    <submittedName>
        <fullName evidence="3">Prephenate dehydrogenase</fullName>
    </submittedName>
</protein>
<dbReference type="GO" id="GO:0070403">
    <property type="term" value="F:NAD+ binding"/>
    <property type="evidence" value="ECO:0007669"/>
    <property type="project" value="InterPro"/>
</dbReference>
<dbReference type="OrthoDB" id="24743at2157"/>
<dbReference type="GO" id="GO:0006571">
    <property type="term" value="P:tyrosine biosynthetic process"/>
    <property type="evidence" value="ECO:0007669"/>
    <property type="project" value="InterPro"/>
</dbReference>
<dbReference type="Gene3D" id="3.40.50.720">
    <property type="entry name" value="NAD(P)-binding Rossmann-like Domain"/>
    <property type="match status" value="1"/>
</dbReference>
<keyword evidence="4" id="KW-1185">Reference proteome</keyword>
<reference evidence="4" key="1">
    <citation type="submission" date="2016-10" db="EMBL/GenBank/DDBJ databases">
        <authorList>
            <person name="Varghese N."/>
            <person name="Submissions S."/>
        </authorList>
    </citation>
    <scope>NUCLEOTIDE SEQUENCE [LARGE SCALE GENOMIC DNA]</scope>
    <source>
        <strain evidence="4">CGMCC 1.7736</strain>
    </source>
</reference>
<dbReference type="Pfam" id="PF02153">
    <property type="entry name" value="PDH_N"/>
    <property type="match status" value="1"/>
</dbReference>
<dbReference type="PANTHER" id="PTHR21363">
    <property type="entry name" value="PREPHENATE DEHYDROGENASE"/>
    <property type="match status" value="1"/>
</dbReference>
<gene>
    <name evidence="3" type="ORF">SAMN04487947_1706</name>
</gene>
<dbReference type="InterPro" id="IPR003099">
    <property type="entry name" value="Prephen_DH"/>
</dbReference>
<evidence type="ECO:0000313" key="3">
    <source>
        <dbReference type="EMBL" id="SFR46175.1"/>
    </source>
</evidence>
<proteinExistence type="predicted"/>
<feature type="domain" description="Prephenate/arogenate dehydrogenase" evidence="2">
    <location>
        <begin position="1"/>
        <end position="253"/>
    </location>
</feature>
<sequence>MEVLVVGAGEMGRWVGSTLTPGFDVAYADRDPAAARAAAATIDGRSVPLDGDETFDAVCLAVPISVVDDAVRDHAPRADRAVFDVTGVMDAPVTAMRAAAPDRERLSLHPLFAAANAPGNVAAVHDAAGPVTERVRETLAAAGNRLFDTTPAEHDEAMETVQASAHAAVIAYALAAEDVRDEFATPVSETLSGLVKTVTGGTPRVYREIQESFPGADRVADAATELADADAETFERLYREASARPDDEGDGDR</sequence>
<dbReference type="AlphaFoldDB" id="A0A1I6GVA6"/>
<accession>A0A1I6GVA6</accession>
<dbReference type="RefSeq" id="WP_089806406.1">
    <property type="nucleotide sequence ID" value="NZ_FOYT01000001.1"/>
</dbReference>
<name>A0A1I6GVA6_9EURY</name>
<dbReference type="PANTHER" id="PTHR21363:SF0">
    <property type="entry name" value="PREPHENATE DEHYDROGENASE [NADP(+)]"/>
    <property type="match status" value="1"/>
</dbReference>
<dbReference type="PROSITE" id="PS51176">
    <property type="entry name" value="PDH_ADH"/>
    <property type="match status" value="1"/>
</dbReference>
<evidence type="ECO:0000313" key="4">
    <source>
        <dbReference type="Proteomes" id="UP000198531"/>
    </source>
</evidence>
<organism evidence="3 4">
    <name type="scientific">Halogeometricum rufum</name>
    <dbReference type="NCBI Taxonomy" id="553469"/>
    <lineage>
        <taxon>Archaea</taxon>
        <taxon>Methanobacteriati</taxon>
        <taxon>Methanobacteriota</taxon>
        <taxon>Stenosarchaea group</taxon>
        <taxon>Halobacteria</taxon>
        <taxon>Halobacteriales</taxon>
        <taxon>Haloferacaceae</taxon>
        <taxon>Halogeometricum</taxon>
    </lineage>
</organism>
<dbReference type="Proteomes" id="UP000198531">
    <property type="component" value="Unassembled WGS sequence"/>
</dbReference>
<dbReference type="SUPFAM" id="SSF51735">
    <property type="entry name" value="NAD(P)-binding Rossmann-fold domains"/>
    <property type="match status" value="1"/>
</dbReference>
<dbReference type="GO" id="GO:0008977">
    <property type="term" value="F:prephenate dehydrogenase (NAD+) activity"/>
    <property type="evidence" value="ECO:0007669"/>
    <property type="project" value="InterPro"/>
</dbReference>